<gene>
    <name evidence="2" type="ORF">NIOZUU159_00245</name>
</gene>
<keyword evidence="1" id="KW-0812">Transmembrane</keyword>
<keyword evidence="1" id="KW-1133">Transmembrane helix</keyword>
<proteinExistence type="predicted"/>
<evidence type="ECO:0000256" key="1">
    <source>
        <dbReference type="SAM" id="Phobius"/>
    </source>
</evidence>
<accession>A0A7S9XHL2</accession>
<protein>
    <submittedName>
        <fullName evidence="2">Uncharacterized protein</fullName>
    </submittedName>
</protein>
<feature type="transmembrane region" description="Helical" evidence="1">
    <location>
        <begin position="7"/>
        <end position="25"/>
    </location>
</feature>
<dbReference type="EMBL" id="MW030600">
    <property type="protein sequence ID" value="QPI16750.1"/>
    <property type="molecule type" value="Genomic_DNA"/>
</dbReference>
<organism evidence="2">
    <name type="scientific">Virus NIOZ-UU159</name>
    <dbReference type="NCBI Taxonomy" id="2763270"/>
    <lineage>
        <taxon>Viruses</taxon>
    </lineage>
</organism>
<name>A0A7S9XHL2_9VIRU</name>
<reference evidence="2" key="1">
    <citation type="submission" date="2020-08" db="EMBL/GenBank/DDBJ databases">
        <title>Bridging the membrane lipid divide: bacteria of the FCB group superphylum have the potential to synthesize archaeal ether lipids.</title>
        <authorList>
            <person name="Villanueva L."/>
            <person name="von Meijenfeldt F.A.B."/>
            <person name="Westbye A.B."/>
            <person name="Yadav S."/>
            <person name="Hopmans E.C."/>
            <person name="Dutilh B.E."/>
            <person name="Sinninghe Damste J.S."/>
        </authorList>
    </citation>
    <scope>NUCLEOTIDE SEQUENCE</scope>
    <source>
        <strain evidence="2">NIOZ-UU159</strain>
    </source>
</reference>
<evidence type="ECO:0000313" key="2">
    <source>
        <dbReference type="EMBL" id="QPI16750.1"/>
    </source>
</evidence>
<sequence>MNYNELILLLLLIITLLILIFHYYINICNNTLTEPFSSIMVGDKSCLVTEDQEFPTGKTSLTTYNAFKNQVQELNYHSDYTCKARLGDNGVNNIFYSSNNSYTSDISANKLLLAYNCLEYSPTDIKNKLIETGNFTNNDLIIIGHDKCIINDNKTLENIIVEELSSNNNYTGPIYACIAQAPFLEGQQARGDIIAHGTSCYIKNNDKYGYCNYSNKSFKCHILLVKTSGKQSKIKGFVDFVKKNKTNDNLCHLFCHKNNNLGCGCLNLENSYDFGGEKYSSVCYGPDNNSNNGTINSAPITNYSMIYFLNPYNIDVNIKPWNKYDY</sequence>
<keyword evidence="1" id="KW-0472">Membrane</keyword>